<dbReference type="AlphaFoldDB" id="A0A0B0NW74"/>
<keyword evidence="2" id="KW-1185">Reference proteome</keyword>
<reference evidence="2" key="1">
    <citation type="submission" date="2014-09" db="EMBL/GenBank/DDBJ databases">
        <authorList>
            <person name="Mudge J."/>
            <person name="Ramaraj T."/>
            <person name="Lindquist I.E."/>
            <person name="Bharti A.K."/>
            <person name="Sundararajan A."/>
            <person name="Cameron C.T."/>
            <person name="Woodward J.E."/>
            <person name="May G.D."/>
            <person name="Brubaker C."/>
            <person name="Broadhvest J."/>
            <person name="Wilkins T.A."/>
        </authorList>
    </citation>
    <scope>NUCLEOTIDE SEQUENCE</scope>
    <source>
        <strain evidence="2">cv. AKA8401</strain>
    </source>
</reference>
<accession>A0A0B0NW74</accession>
<sequence length="63" mass="7159">MTLCYELVQYRQASSGTKGRRRLDHTINWTIGIPSSKHTGRDTAVCRTWPQHGRVPKSCEVST</sequence>
<name>A0A0B0NW74_GOSAR</name>
<gene>
    <name evidence="1" type="ORF">F383_10766</name>
</gene>
<dbReference type="Proteomes" id="UP000032142">
    <property type="component" value="Unassembled WGS sequence"/>
</dbReference>
<dbReference type="EMBL" id="KN407136">
    <property type="protein sequence ID" value="KHG16882.1"/>
    <property type="molecule type" value="Genomic_DNA"/>
</dbReference>
<protein>
    <submittedName>
        <fullName evidence="1">Uncharacterized protein</fullName>
    </submittedName>
</protein>
<evidence type="ECO:0000313" key="2">
    <source>
        <dbReference type="Proteomes" id="UP000032142"/>
    </source>
</evidence>
<proteinExistence type="predicted"/>
<organism evidence="1 2">
    <name type="scientific">Gossypium arboreum</name>
    <name type="common">Tree cotton</name>
    <name type="synonym">Gossypium nanking</name>
    <dbReference type="NCBI Taxonomy" id="29729"/>
    <lineage>
        <taxon>Eukaryota</taxon>
        <taxon>Viridiplantae</taxon>
        <taxon>Streptophyta</taxon>
        <taxon>Embryophyta</taxon>
        <taxon>Tracheophyta</taxon>
        <taxon>Spermatophyta</taxon>
        <taxon>Magnoliopsida</taxon>
        <taxon>eudicotyledons</taxon>
        <taxon>Gunneridae</taxon>
        <taxon>Pentapetalae</taxon>
        <taxon>rosids</taxon>
        <taxon>malvids</taxon>
        <taxon>Malvales</taxon>
        <taxon>Malvaceae</taxon>
        <taxon>Malvoideae</taxon>
        <taxon>Gossypium</taxon>
    </lineage>
</organism>
<evidence type="ECO:0000313" key="1">
    <source>
        <dbReference type="EMBL" id="KHG16882.1"/>
    </source>
</evidence>